<dbReference type="PANTHER" id="PTHR30595">
    <property type="entry name" value="GLPR-RELATED TRANSCRIPTIONAL REPRESSOR"/>
    <property type="match status" value="1"/>
</dbReference>
<dbReference type="AlphaFoldDB" id="A0A856MHQ6"/>
<dbReference type="InterPro" id="IPR038461">
    <property type="entry name" value="Schlafen_AlbA_2_dom_sf"/>
</dbReference>
<feature type="domain" description="Schlafen AlbA-2" evidence="1">
    <location>
        <begin position="14"/>
        <end position="127"/>
    </location>
</feature>
<dbReference type="Gene3D" id="3.30.950.30">
    <property type="entry name" value="Schlafen, AAA domain"/>
    <property type="match status" value="1"/>
</dbReference>
<proteinExistence type="predicted"/>
<keyword evidence="3" id="KW-1185">Reference proteome</keyword>
<name>A0A856MHQ6_9CYAN</name>
<organism evidence="2 3">
    <name type="scientific">Brasilonema sennae CENA114</name>
    <dbReference type="NCBI Taxonomy" id="415709"/>
    <lineage>
        <taxon>Bacteria</taxon>
        <taxon>Bacillati</taxon>
        <taxon>Cyanobacteriota</taxon>
        <taxon>Cyanophyceae</taxon>
        <taxon>Nostocales</taxon>
        <taxon>Scytonemataceae</taxon>
        <taxon>Brasilonema</taxon>
        <taxon>Bromeliae group (in: Brasilonema)</taxon>
    </lineage>
</organism>
<accession>A0A856MHQ6</accession>
<gene>
    <name evidence="2" type="ORF">DP114_11895</name>
</gene>
<dbReference type="Pfam" id="PF13749">
    <property type="entry name" value="HATPase_c_4"/>
    <property type="match status" value="1"/>
</dbReference>
<dbReference type="EMBL" id="CP030118">
    <property type="protein sequence ID" value="QDL08506.1"/>
    <property type="molecule type" value="Genomic_DNA"/>
</dbReference>
<evidence type="ECO:0000313" key="3">
    <source>
        <dbReference type="Proteomes" id="UP000503129"/>
    </source>
</evidence>
<dbReference type="Pfam" id="PF04326">
    <property type="entry name" value="SLFN_AlbA_2"/>
    <property type="match status" value="1"/>
</dbReference>
<evidence type="ECO:0000313" key="2">
    <source>
        <dbReference type="EMBL" id="QDL08506.1"/>
    </source>
</evidence>
<dbReference type="KEGG" id="bsen:DP114_11895"/>
<reference evidence="2 3" key="1">
    <citation type="submission" date="2018-06" db="EMBL/GenBank/DDBJ databases">
        <title>Comparative genomics of Brasilonema spp. strains.</title>
        <authorList>
            <person name="Alvarenga D.O."/>
            <person name="Fiore M.F."/>
            <person name="Varani A.M."/>
        </authorList>
    </citation>
    <scope>NUCLEOTIDE SEQUENCE [LARGE SCALE GENOMIC DNA]</scope>
    <source>
        <strain evidence="2 3">CENA114</strain>
    </source>
</reference>
<dbReference type="Proteomes" id="UP000503129">
    <property type="component" value="Chromosome"/>
</dbReference>
<dbReference type="InterPro" id="IPR007421">
    <property type="entry name" value="Schlafen_AlbA_2_dom"/>
</dbReference>
<protein>
    <submittedName>
        <fullName evidence="2">Transcriptional regulator</fullName>
    </submittedName>
</protein>
<sequence length="397" mass="44485">MNDEELEVLLSDLESDRVERKASISDKGKLCDAICAFANDLPNHQKPGVLFIGVNDNGSCANLHIDDKLLLTLSSLRSDGNILPFPSMIVQKRTICRCELAVVIVEPSDAPPVRFNGRVCVRVGPRRATATAEEERRLAEKRRSKDLPFDLRSIAFASLDDLDLDLFRRVYLPSSLAIEVLEENQRSVEQQLTALRFATVEPLLKPTILGVLVIGNDPRQFVPCAYVQFLRIDGSELTDPIKDQKEIGGPLPDLLRMLDETFQAHISVATDITASAVEIRQPDYPIVALQQLARNAVMHRTFEGTNAPVRITWFNDRIEIQNPGGPFGQVNRQNFGQPAITDYRNPHLAEAMKNLGYVQRFGVGIQLARQQLQKNGNPPLEFVVEDSYVLAMLRRRP</sequence>
<evidence type="ECO:0000259" key="1">
    <source>
        <dbReference type="Pfam" id="PF04326"/>
    </source>
</evidence>
<dbReference type="RefSeq" id="WP_169266688.1">
    <property type="nucleotide sequence ID" value="NZ_CAWOXK010000001.1"/>
</dbReference>
<dbReference type="PANTHER" id="PTHR30595:SF6">
    <property type="entry name" value="SCHLAFEN ALBA-2 DOMAIN-CONTAINING PROTEIN"/>
    <property type="match status" value="1"/>
</dbReference>
<dbReference type="Gene3D" id="3.30.565.60">
    <property type="match status" value="1"/>
</dbReference>
<dbReference type="InterPro" id="IPR038475">
    <property type="entry name" value="RecG_C_sf"/>
</dbReference>